<accession>A0A6A5QTF7</accession>
<proteinExistence type="predicted"/>
<dbReference type="Proteomes" id="UP000800096">
    <property type="component" value="Unassembled WGS sequence"/>
</dbReference>
<protein>
    <submittedName>
        <fullName evidence="1">Uncharacterized protein</fullName>
    </submittedName>
</protein>
<gene>
    <name evidence="1" type="ORF">BDU57DRAFT_188312</name>
</gene>
<evidence type="ECO:0000313" key="1">
    <source>
        <dbReference type="EMBL" id="KAF1918138.1"/>
    </source>
</evidence>
<evidence type="ECO:0000313" key="2">
    <source>
        <dbReference type="Proteomes" id="UP000800096"/>
    </source>
</evidence>
<dbReference type="EMBL" id="ML979134">
    <property type="protein sequence ID" value="KAF1918138.1"/>
    <property type="molecule type" value="Genomic_DNA"/>
</dbReference>
<name>A0A6A5QTF7_AMPQU</name>
<dbReference type="AlphaFoldDB" id="A0A6A5QTF7"/>
<reference evidence="1" key="1">
    <citation type="journal article" date="2020" name="Stud. Mycol.">
        <title>101 Dothideomycetes genomes: a test case for predicting lifestyles and emergence of pathogens.</title>
        <authorList>
            <person name="Haridas S."/>
            <person name="Albert R."/>
            <person name="Binder M."/>
            <person name="Bloem J."/>
            <person name="Labutti K."/>
            <person name="Salamov A."/>
            <person name="Andreopoulos B."/>
            <person name="Baker S."/>
            <person name="Barry K."/>
            <person name="Bills G."/>
            <person name="Bluhm B."/>
            <person name="Cannon C."/>
            <person name="Castanera R."/>
            <person name="Culley D."/>
            <person name="Daum C."/>
            <person name="Ezra D."/>
            <person name="Gonzalez J."/>
            <person name="Henrissat B."/>
            <person name="Kuo A."/>
            <person name="Liang C."/>
            <person name="Lipzen A."/>
            <person name="Lutzoni F."/>
            <person name="Magnuson J."/>
            <person name="Mondo S."/>
            <person name="Nolan M."/>
            <person name="Ohm R."/>
            <person name="Pangilinan J."/>
            <person name="Park H.-J."/>
            <person name="Ramirez L."/>
            <person name="Alfaro M."/>
            <person name="Sun H."/>
            <person name="Tritt A."/>
            <person name="Yoshinaga Y."/>
            <person name="Zwiers L.-H."/>
            <person name="Turgeon B."/>
            <person name="Goodwin S."/>
            <person name="Spatafora J."/>
            <person name="Crous P."/>
            <person name="Grigoriev I."/>
        </authorList>
    </citation>
    <scope>NUCLEOTIDE SEQUENCE</scope>
    <source>
        <strain evidence="1">HMLAC05119</strain>
    </source>
</reference>
<sequence length="93" mass="10575">MQPRQHDLETNNMASQRVTSWPSQRLATALRRRVIARSLIYLGLLCIACLSDVQSEHWPLFVCVLTEFHASPCQCWHRSACLGCLCLATTWSS</sequence>
<organism evidence="1 2">
    <name type="scientific">Ampelomyces quisqualis</name>
    <name type="common">Powdery mildew agent</name>
    <dbReference type="NCBI Taxonomy" id="50730"/>
    <lineage>
        <taxon>Eukaryota</taxon>
        <taxon>Fungi</taxon>
        <taxon>Dikarya</taxon>
        <taxon>Ascomycota</taxon>
        <taxon>Pezizomycotina</taxon>
        <taxon>Dothideomycetes</taxon>
        <taxon>Pleosporomycetidae</taxon>
        <taxon>Pleosporales</taxon>
        <taxon>Pleosporineae</taxon>
        <taxon>Phaeosphaeriaceae</taxon>
        <taxon>Ampelomyces</taxon>
    </lineage>
</organism>
<keyword evidence="2" id="KW-1185">Reference proteome</keyword>